<name>A0A7X0UD19_9BURK</name>
<protein>
    <submittedName>
        <fullName evidence="1">Uncharacterized protein</fullName>
    </submittedName>
</protein>
<gene>
    <name evidence="1" type="ORF">HNP48_006318</name>
</gene>
<evidence type="ECO:0000313" key="1">
    <source>
        <dbReference type="EMBL" id="MBB6563594.1"/>
    </source>
</evidence>
<dbReference type="Proteomes" id="UP000575083">
    <property type="component" value="Unassembled WGS sequence"/>
</dbReference>
<accession>A0A7X0UD19</accession>
<comment type="caution">
    <text evidence="1">The sequence shown here is derived from an EMBL/GenBank/DDBJ whole genome shotgun (WGS) entry which is preliminary data.</text>
</comment>
<reference evidence="1 2" key="1">
    <citation type="submission" date="2020-08" db="EMBL/GenBank/DDBJ databases">
        <title>Functional genomics of gut bacteria from endangered species of beetles.</title>
        <authorList>
            <person name="Carlos-Shanley C."/>
        </authorList>
    </citation>
    <scope>NUCLEOTIDE SEQUENCE [LARGE SCALE GENOMIC DNA]</scope>
    <source>
        <strain evidence="1 2">S00198</strain>
    </source>
</reference>
<dbReference type="EMBL" id="JACHLK010000021">
    <property type="protein sequence ID" value="MBB6563594.1"/>
    <property type="molecule type" value="Genomic_DNA"/>
</dbReference>
<evidence type="ECO:0000313" key="2">
    <source>
        <dbReference type="Proteomes" id="UP000575083"/>
    </source>
</evidence>
<keyword evidence="2" id="KW-1185">Reference proteome</keyword>
<organism evidence="1 2">
    <name type="scientific">Acidovorax soli</name>
    <dbReference type="NCBI Taxonomy" id="592050"/>
    <lineage>
        <taxon>Bacteria</taxon>
        <taxon>Pseudomonadati</taxon>
        <taxon>Pseudomonadota</taxon>
        <taxon>Betaproteobacteria</taxon>
        <taxon>Burkholderiales</taxon>
        <taxon>Comamonadaceae</taxon>
        <taxon>Acidovorax</taxon>
    </lineage>
</organism>
<proteinExistence type="predicted"/>
<sequence>MVKKLLKVAVAWVVTMLSMVEPPVARRGRACGVHGVGRSACGVAGAVF</sequence>
<dbReference type="AlphaFoldDB" id="A0A7X0UD19"/>